<dbReference type="Pfam" id="PF20721">
    <property type="entry name" value="C19orf12"/>
    <property type="match status" value="1"/>
</dbReference>
<evidence type="ECO:0000313" key="4">
    <source>
        <dbReference type="Proteomes" id="UP001557470"/>
    </source>
</evidence>
<dbReference type="Proteomes" id="UP001557470">
    <property type="component" value="Unassembled WGS sequence"/>
</dbReference>
<dbReference type="PANTHER" id="PTHR31493">
    <property type="entry name" value="NAZO FAMILY MEMBER"/>
    <property type="match status" value="1"/>
</dbReference>
<proteinExistence type="inferred from homology"/>
<reference evidence="3 4" key="1">
    <citation type="submission" date="2024-06" db="EMBL/GenBank/DDBJ databases">
        <authorList>
            <person name="Pan Q."/>
            <person name="Wen M."/>
            <person name="Jouanno E."/>
            <person name="Zahm M."/>
            <person name="Klopp C."/>
            <person name="Cabau C."/>
            <person name="Louis A."/>
            <person name="Berthelot C."/>
            <person name="Parey E."/>
            <person name="Roest Crollius H."/>
            <person name="Montfort J."/>
            <person name="Robinson-Rechavi M."/>
            <person name="Bouchez O."/>
            <person name="Lampietro C."/>
            <person name="Lopez Roques C."/>
            <person name="Donnadieu C."/>
            <person name="Postlethwait J."/>
            <person name="Bobe J."/>
            <person name="Verreycken H."/>
            <person name="Guiguen Y."/>
        </authorList>
    </citation>
    <scope>NUCLEOTIDE SEQUENCE [LARGE SCALE GENOMIC DNA]</scope>
    <source>
        <strain evidence="3">Up_M1</strain>
        <tissue evidence="3">Testis</tissue>
    </source>
</reference>
<comment type="caution">
    <text evidence="3">The sequence shown here is derived from an EMBL/GenBank/DDBJ whole genome shotgun (WGS) entry which is preliminary data.</text>
</comment>
<evidence type="ECO:0000256" key="2">
    <source>
        <dbReference type="SAM" id="Phobius"/>
    </source>
</evidence>
<organism evidence="3 4">
    <name type="scientific">Umbra pygmaea</name>
    <name type="common">Eastern mudminnow</name>
    <dbReference type="NCBI Taxonomy" id="75934"/>
    <lineage>
        <taxon>Eukaryota</taxon>
        <taxon>Metazoa</taxon>
        <taxon>Chordata</taxon>
        <taxon>Craniata</taxon>
        <taxon>Vertebrata</taxon>
        <taxon>Euteleostomi</taxon>
        <taxon>Actinopterygii</taxon>
        <taxon>Neopterygii</taxon>
        <taxon>Teleostei</taxon>
        <taxon>Protacanthopterygii</taxon>
        <taxon>Esociformes</taxon>
        <taxon>Umbridae</taxon>
        <taxon>Umbra</taxon>
    </lineage>
</organism>
<accession>A0ABD0WBR0</accession>
<dbReference type="EMBL" id="JAGEUA010000008">
    <property type="protein sequence ID" value="KAL0968491.1"/>
    <property type="molecule type" value="Genomic_DNA"/>
</dbReference>
<feature type="transmembrane region" description="Helical" evidence="2">
    <location>
        <begin position="31"/>
        <end position="64"/>
    </location>
</feature>
<comment type="similarity">
    <text evidence="1">Belongs to the C19orf12 family.</text>
</comment>
<dbReference type="InterPro" id="IPR033369">
    <property type="entry name" value="C19orf12"/>
</dbReference>
<gene>
    <name evidence="3" type="ORF">UPYG_G00267560</name>
</gene>
<protein>
    <recommendedName>
        <fullName evidence="5">CS012 protein</fullName>
    </recommendedName>
</protein>
<keyword evidence="2" id="KW-0812">Transmembrane</keyword>
<evidence type="ECO:0000313" key="3">
    <source>
        <dbReference type="EMBL" id="KAL0968491.1"/>
    </source>
</evidence>
<dbReference type="PANTHER" id="PTHR31493:SF1">
    <property type="entry name" value="PROTEIN C19ORF12"/>
    <property type="match status" value="1"/>
</dbReference>
<name>A0ABD0WBR0_UMBPY</name>
<evidence type="ECO:0000256" key="1">
    <source>
        <dbReference type="ARBA" id="ARBA00029457"/>
    </source>
</evidence>
<evidence type="ECO:0008006" key="5">
    <source>
        <dbReference type="Google" id="ProtNLM"/>
    </source>
</evidence>
<dbReference type="AlphaFoldDB" id="A0ABD0WBR0"/>
<sequence length="141" mass="14733">MASRIEGGVHLCCLLSDKKGLKATVKGSFKGAIIAGVLALVGGLIGGPLGIAIGGAVGGLLGYWMTRGTFEPLSTIIMELKPEQKKELSDKVMAIVGDVQWTEIAQLTAFVMGEASLMEKVIAAVLEYITKELQADVVATD</sequence>
<keyword evidence="4" id="KW-1185">Reference proteome</keyword>
<keyword evidence="2" id="KW-1133">Transmembrane helix</keyword>
<keyword evidence="2" id="KW-0472">Membrane</keyword>